<dbReference type="InterPro" id="IPR023213">
    <property type="entry name" value="CAT-like_dom_sf"/>
</dbReference>
<protein>
    <recommendedName>
        <fullName evidence="4">Alcohol acetyltransferase</fullName>
    </recommendedName>
</protein>
<accession>A0A1Y1ZID1</accession>
<dbReference type="Gene3D" id="3.30.559.10">
    <property type="entry name" value="Chloramphenicol acetyltransferase-like domain"/>
    <property type="match status" value="1"/>
</dbReference>
<dbReference type="InterPro" id="IPR052058">
    <property type="entry name" value="Alcohol_O-acetyltransferase"/>
</dbReference>
<dbReference type="OrthoDB" id="2150604at2759"/>
<dbReference type="EMBL" id="MCFA01000079">
    <property type="protein sequence ID" value="ORY10002.1"/>
    <property type="molecule type" value="Genomic_DNA"/>
</dbReference>
<reference evidence="2 3" key="1">
    <citation type="submission" date="2016-07" db="EMBL/GenBank/DDBJ databases">
        <title>Pervasive Adenine N6-methylation of Active Genes in Fungi.</title>
        <authorList>
            <consortium name="DOE Joint Genome Institute"/>
            <person name="Mondo S.J."/>
            <person name="Dannebaum R.O."/>
            <person name="Kuo R.C."/>
            <person name="Labutti K."/>
            <person name="Haridas S."/>
            <person name="Kuo A."/>
            <person name="Salamov A."/>
            <person name="Ahrendt S.R."/>
            <person name="Lipzen A."/>
            <person name="Sullivan W."/>
            <person name="Andreopoulos W.B."/>
            <person name="Clum A."/>
            <person name="Lindquist E."/>
            <person name="Daum C."/>
            <person name="Ramamoorthy G.K."/>
            <person name="Gryganskyi A."/>
            <person name="Culley D."/>
            <person name="Magnuson J.K."/>
            <person name="James T.Y."/>
            <person name="O'Malley M.A."/>
            <person name="Stajich J.E."/>
            <person name="Spatafora J.W."/>
            <person name="Visel A."/>
            <person name="Grigoriev I.V."/>
        </authorList>
    </citation>
    <scope>NUCLEOTIDE SEQUENCE [LARGE SCALE GENOMIC DNA]</scope>
    <source>
        <strain evidence="2 3">CBS 115471</strain>
    </source>
</reference>
<sequence>MAVQQLKRIRQLGKLEEISAVAHDIDFFTNTGVSVHYEASRASSVFDLQNLIYVAVAEVLRLHPILFAIPVGFDTEEPYWARLPSIDLRKNISFVERSQPTTVDGEGKDRELDAILENQHNTKFSSEDGALPVWRLVIVKDAGVQHRFTASFIAHHAMSDGTGLTIFQKAFHKALDDTTTSCSPSQLELKAKPVILSSNSDPIAPSLEQLHSLPLPDTPPTQEPVTELKEWSGTPVAVPCKTRYTSLSIPAPRTTSFTKECKKNGVPLNAALPALIAKLLYLNLPPSTEVLTCNIPLSLRSDLPSEIVDGILGNFIDAFKVKLLRSELFVQGSSSNSSSPGTAKSDSDAPSFPSSSHESSAEIWPHAHKIQASTTLYYGHCSPTGEPYTNIAFFKNLPNLRPVLLSLLGTPRAESFEVSNLGTFTSPTNLKAKYGGGIWTAGKVVVSRCAYAAGAPLVITLVSSTEGMVWGFTWQEGAVGEEVVEGVVKGVGEFFGTGKAG</sequence>
<feature type="compositionally biased region" description="Low complexity" evidence="1">
    <location>
        <begin position="348"/>
        <end position="359"/>
    </location>
</feature>
<evidence type="ECO:0008006" key="4">
    <source>
        <dbReference type="Google" id="ProtNLM"/>
    </source>
</evidence>
<comment type="caution">
    <text evidence="2">The sequence shown here is derived from an EMBL/GenBank/DDBJ whole genome shotgun (WGS) entry which is preliminary data.</text>
</comment>
<name>A0A1Y1ZID1_9PLEO</name>
<dbReference type="Proteomes" id="UP000193144">
    <property type="component" value="Unassembled WGS sequence"/>
</dbReference>
<evidence type="ECO:0000313" key="3">
    <source>
        <dbReference type="Proteomes" id="UP000193144"/>
    </source>
</evidence>
<dbReference type="AlphaFoldDB" id="A0A1Y1ZID1"/>
<dbReference type="GO" id="GO:0008080">
    <property type="term" value="F:N-acetyltransferase activity"/>
    <property type="evidence" value="ECO:0007669"/>
    <property type="project" value="TreeGrafter"/>
</dbReference>
<proteinExistence type="predicted"/>
<organism evidence="2 3">
    <name type="scientific">Clohesyomyces aquaticus</name>
    <dbReference type="NCBI Taxonomy" id="1231657"/>
    <lineage>
        <taxon>Eukaryota</taxon>
        <taxon>Fungi</taxon>
        <taxon>Dikarya</taxon>
        <taxon>Ascomycota</taxon>
        <taxon>Pezizomycotina</taxon>
        <taxon>Dothideomycetes</taxon>
        <taxon>Pleosporomycetidae</taxon>
        <taxon>Pleosporales</taxon>
        <taxon>Lindgomycetaceae</taxon>
        <taxon>Clohesyomyces</taxon>
    </lineage>
</organism>
<dbReference type="STRING" id="1231657.A0A1Y1ZID1"/>
<feature type="region of interest" description="Disordered" evidence="1">
    <location>
        <begin position="331"/>
        <end position="359"/>
    </location>
</feature>
<keyword evidence="3" id="KW-1185">Reference proteome</keyword>
<dbReference type="SUPFAM" id="SSF52777">
    <property type="entry name" value="CoA-dependent acyltransferases"/>
    <property type="match status" value="1"/>
</dbReference>
<evidence type="ECO:0000313" key="2">
    <source>
        <dbReference type="EMBL" id="ORY10002.1"/>
    </source>
</evidence>
<dbReference type="PANTHER" id="PTHR28037:SF1">
    <property type="entry name" value="ALCOHOL O-ACETYLTRANSFERASE 1-RELATED"/>
    <property type="match status" value="1"/>
</dbReference>
<gene>
    <name evidence="2" type="ORF">BCR34DRAFT_567630</name>
</gene>
<dbReference type="PANTHER" id="PTHR28037">
    <property type="entry name" value="ALCOHOL O-ACETYLTRANSFERASE 1-RELATED"/>
    <property type="match status" value="1"/>
</dbReference>
<evidence type="ECO:0000256" key="1">
    <source>
        <dbReference type="SAM" id="MobiDB-lite"/>
    </source>
</evidence>